<accession>A0A2S2Q898</accession>
<dbReference type="OrthoDB" id="6136790at2759"/>
<evidence type="ECO:0000313" key="2">
    <source>
        <dbReference type="EMBL" id="MBY73963.1"/>
    </source>
</evidence>
<gene>
    <name evidence="2" type="ORF">g.54262</name>
</gene>
<dbReference type="AlphaFoldDB" id="A0A2S2Q898"/>
<dbReference type="EMBL" id="GGMS01004760">
    <property type="protein sequence ID" value="MBY73963.1"/>
    <property type="molecule type" value="Transcribed_RNA"/>
</dbReference>
<evidence type="ECO:0000256" key="1">
    <source>
        <dbReference type="SAM" id="MobiDB-lite"/>
    </source>
</evidence>
<name>A0A2S2Q898_9HEMI</name>
<feature type="region of interest" description="Disordered" evidence="1">
    <location>
        <begin position="18"/>
        <end position="61"/>
    </location>
</feature>
<feature type="compositionally biased region" description="Low complexity" evidence="1">
    <location>
        <begin position="21"/>
        <end position="32"/>
    </location>
</feature>
<proteinExistence type="predicted"/>
<organism evidence="2">
    <name type="scientific">Sipha flava</name>
    <name type="common">yellow sugarcane aphid</name>
    <dbReference type="NCBI Taxonomy" id="143950"/>
    <lineage>
        <taxon>Eukaryota</taxon>
        <taxon>Metazoa</taxon>
        <taxon>Ecdysozoa</taxon>
        <taxon>Arthropoda</taxon>
        <taxon>Hexapoda</taxon>
        <taxon>Insecta</taxon>
        <taxon>Pterygota</taxon>
        <taxon>Neoptera</taxon>
        <taxon>Paraneoptera</taxon>
        <taxon>Hemiptera</taxon>
        <taxon>Sternorrhyncha</taxon>
        <taxon>Aphidomorpha</taxon>
        <taxon>Aphidoidea</taxon>
        <taxon>Aphididae</taxon>
        <taxon>Sipha</taxon>
    </lineage>
</organism>
<protein>
    <submittedName>
        <fullName evidence="2">Uncharacterized protein</fullName>
    </submittedName>
</protein>
<sequence length="148" mass="16992">MSRFSKINNIISLASTSTGVNSNLTNSESSSNDFDDSDVDCDYIPCQTQENTDSENENSELSYHTLQPVEQVPLINNTVYSEHVVNEPDNIDQVVYDDIPQTTNVEPTTESHYVRKKSKRHYLDSRLSISKMHELYKTLENYYNPYTP</sequence>
<reference evidence="2" key="1">
    <citation type="submission" date="2018-04" db="EMBL/GenBank/DDBJ databases">
        <title>Transcriptome assembly of Sipha flava.</title>
        <authorList>
            <person name="Scully E.D."/>
            <person name="Geib S.M."/>
            <person name="Palmer N.A."/>
            <person name="Koch K."/>
            <person name="Bradshaw J."/>
            <person name="Heng-Moss T."/>
            <person name="Sarath G."/>
        </authorList>
    </citation>
    <scope>NUCLEOTIDE SEQUENCE</scope>
</reference>